<dbReference type="RefSeq" id="WP_076043202.1">
    <property type="nucleotide sequence ID" value="NZ_MQUR01000005.1"/>
</dbReference>
<comment type="caution">
    <text evidence="1">The sequence shown here is derived from an EMBL/GenBank/DDBJ whole genome shotgun (WGS) entry which is preliminary data.</text>
</comment>
<protein>
    <submittedName>
        <fullName evidence="1">Uncharacterized protein</fullName>
    </submittedName>
</protein>
<keyword evidence="2" id="KW-1185">Reference proteome</keyword>
<sequence>MTLTPDEAREPANALLASLYANLSDWTEARYDQAVAAIAGDGQPFSMNDIRAVLPGSQHHQAGLYFHSLLMRKASPLVHVGYVRSINPKARGKVVNTYRLTMSGREFMKTRRAERAQHDARMAARQELAA</sequence>
<accession>A0ABX3G8Q9</accession>
<proteinExistence type="predicted"/>
<organism evidence="1 2">
    <name type="scientific">Streptomyces amritsarensis</name>
    <dbReference type="NCBI Taxonomy" id="681158"/>
    <lineage>
        <taxon>Bacteria</taxon>
        <taxon>Bacillati</taxon>
        <taxon>Actinomycetota</taxon>
        <taxon>Actinomycetes</taxon>
        <taxon>Kitasatosporales</taxon>
        <taxon>Streptomycetaceae</taxon>
        <taxon>Streptomyces</taxon>
    </lineage>
</organism>
<evidence type="ECO:0000313" key="2">
    <source>
        <dbReference type="Proteomes" id="UP000187151"/>
    </source>
</evidence>
<name>A0ABX3G8Q9_9ACTN</name>
<reference evidence="1 2" key="1">
    <citation type="submission" date="2016-01" db="EMBL/GenBank/DDBJ databases">
        <title>Streptomyces amritsarensis strain MTCC 11845 genome sequencing and assembly.</title>
        <authorList>
            <person name="Sharma D."/>
            <person name="Nair G.R."/>
            <person name="Kaur G."/>
            <person name="Manhas R.K."/>
            <person name="Mayilraj S."/>
        </authorList>
    </citation>
    <scope>NUCLEOTIDE SEQUENCE [LARGE SCALE GENOMIC DNA]</scope>
    <source>
        <strain evidence="1 2">MTCC 11845</strain>
    </source>
</reference>
<dbReference type="Proteomes" id="UP000187151">
    <property type="component" value="Unassembled WGS sequence"/>
</dbReference>
<evidence type="ECO:0000313" key="1">
    <source>
        <dbReference type="EMBL" id="OLZ72529.1"/>
    </source>
</evidence>
<dbReference type="EMBL" id="MQUR01000005">
    <property type="protein sequence ID" value="OLZ72529.1"/>
    <property type="molecule type" value="Genomic_DNA"/>
</dbReference>
<gene>
    <name evidence="1" type="ORF">AVW11_03815</name>
</gene>